<keyword evidence="4" id="KW-0233">DNA recombination</keyword>
<dbReference type="InterPro" id="IPR011010">
    <property type="entry name" value="DNA_brk_join_enz"/>
</dbReference>
<dbReference type="RefSeq" id="WP_404997205.1">
    <property type="nucleotide sequence ID" value="NZ_CP141274.1"/>
</dbReference>
<gene>
    <name evidence="7" type="ORF">SAMN05421547_10917</name>
</gene>
<dbReference type="GO" id="GO:0006310">
    <property type="term" value="P:DNA recombination"/>
    <property type="evidence" value="ECO:0007669"/>
    <property type="project" value="UniProtKB-KW"/>
</dbReference>
<dbReference type="PANTHER" id="PTHR30349">
    <property type="entry name" value="PHAGE INTEGRASE-RELATED"/>
    <property type="match status" value="1"/>
</dbReference>
<dbReference type="Gene3D" id="1.10.150.130">
    <property type="match status" value="1"/>
</dbReference>
<feature type="compositionally biased region" description="Low complexity" evidence="5">
    <location>
        <begin position="1"/>
        <end position="14"/>
    </location>
</feature>
<dbReference type="EMBL" id="FNPE01000009">
    <property type="protein sequence ID" value="SDY89312.1"/>
    <property type="molecule type" value="Genomic_DNA"/>
</dbReference>
<dbReference type="Proteomes" id="UP000183417">
    <property type="component" value="Unassembled WGS sequence"/>
</dbReference>
<dbReference type="InterPro" id="IPR002104">
    <property type="entry name" value="Integrase_catalytic"/>
</dbReference>
<evidence type="ECO:0000256" key="5">
    <source>
        <dbReference type="SAM" id="MobiDB-lite"/>
    </source>
</evidence>
<accession>A0A1H3NK99</accession>
<keyword evidence="3" id="KW-0238">DNA-binding</keyword>
<dbReference type="InterPro" id="IPR050090">
    <property type="entry name" value="Tyrosine_recombinase_XerCD"/>
</dbReference>
<dbReference type="Pfam" id="PF00589">
    <property type="entry name" value="Phage_integrase"/>
    <property type="match status" value="1"/>
</dbReference>
<dbReference type="AlphaFoldDB" id="A0A1H3NK99"/>
<sequence>MAAGSAAGGHAAPGDNPQMRNGPFSLIPQDQPPEDTRQGRTLPSAGLEPAAQQAVRELLREGESTNTRNSYQSAMRYWAAWHALRFERQMQLPLDVPCVLQFIIDHAQRQTGAGLASEMPANMDRALVEAGYKAREGPLSHNTLVHRMAVLSKAHQVHGLANPCQDGAVRELMSRTRKAYARRGEQPAKKDALTRDLLEQLLQTCDDSLRGRRDRALLLFAWSSGGRRRSEVAGADMRHLRAVGPQEFIYTLAHSKTNQSGRDVPENHKPVTGRAAQALADWLRAAAIQEGPIFRRIRKGGHVGEPLSPAAVRDIVKQRCALAGVEGDFSAHSLRSGFVTEAGRQNVPLPDTMALTGHSSVNTVLGYFRADSALSNRAARLLDAGDDDAAAAAQGSGRPQS</sequence>
<evidence type="ECO:0000256" key="1">
    <source>
        <dbReference type="ARBA" id="ARBA00022829"/>
    </source>
</evidence>
<dbReference type="Gene3D" id="1.10.443.10">
    <property type="entry name" value="Intergrase catalytic core"/>
    <property type="match status" value="1"/>
</dbReference>
<dbReference type="InterPro" id="IPR013762">
    <property type="entry name" value="Integrase-like_cat_sf"/>
</dbReference>
<dbReference type="CDD" id="cd00799">
    <property type="entry name" value="INT_Cre_C"/>
    <property type="match status" value="1"/>
</dbReference>
<name>A0A1H3NK99_9BURK</name>
<evidence type="ECO:0000256" key="2">
    <source>
        <dbReference type="ARBA" id="ARBA00022908"/>
    </source>
</evidence>
<evidence type="ECO:0000256" key="3">
    <source>
        <dbReference type="ARBA" id="ARBA00023125"/>
    </source>
</evidence>
<feature type="domain" description="Tyr recombinase" evidence="6">
    <location>
        <begin position="188"/>
        <end position="381"/>
    </location>
</feature>
<dbReference type="GO" id="GO:0015074">
    <property type="term" value="P:DNA integration"/>
    <property type="evidence" value="ECO:0007669"/>
    <property type="project" value="UniProtKB-KW"/>
</dbReference>
<organism evidence="7 8">
    <name type="scientific">Delftia lacustris</name>
    <dbReference type="NCBI Taxonomy" id="558537"/>
    <lineage>
        <taxon>Bacteria</taxon>
        <taxon>Pseudomonadati</taxon>
        <taxon>Pseudomonadota</taxon>
        <taxon>Betaproteobacteria</taxon>
        <taxon>Burkholderiales</taxon>
        <taxon>Comamonadaceae</taxon>
        <taxon>Delftia</taxon>
    </lineage>
</organism>
<protein>
    <submittedName>
        <fullName evidence="7">Phage integrase family protein</fullName>
    </submittedName>
</protein>
<keyword evidence="1" id="KW-0159">Chromosome partition</keyword>
<keyword evidence="2" id="KW-0229">DNA integration</keyword>
<proteinExistence type="predicted"/>
<reference evidence="7 8" key="1">
    <citation type="submission" date="2016-10" db="EMBL/GenBank/DDBJ databases">
        <authorList>
            <person name="de Groot N.N."/>
        </authorList>
    </citation>
    <scope>NUCLEOTIDE SEQUENCE [LARGE SCALE GENOMIC DNA]</scope>
    <source>
        <strain evidence="7 8">LMG 24775</strain>
    </source>
</reference>
<dbReference type="InterPro" id="IPR010998">
    <property type="entry name" value="Integrase_recombinase_N"/>
</dbReference>
<evidence type="ECO:0000259" key="6">
    <source>
        <dbReference type="PROSITE" id="PS51898"/>
    </source>
</evidence>
<dbReference type="SUPFAM" id="SSF47823">
    <property type="entry name" value="lambda integrase-like, N-terminal domain"/>
    <property type="match status" value="1"/>
</dbReference>
<evidence type="ECO:0000256" key="4">
    <source>
        <dbReference type="ARBA" id="ARBA00023172"/>
    </source>
</evidence>
<dbReference type="GeneID" id="94692290"/>
<feature type="region of interest" description="Disordered" evidence="5">
    <location>
        <begin position="1"/>
        <end position="51"/>
    </location>
</feature>
<dbReference type="GO" id="GO:0007059">
    <property type="term" value="P:chromosome segregation"/>
    <property type="evidence" value="ECO:0007669"/>
    <property type="project" value="UniProtKB-KW"/>
</dbReference>
<dbReference type="SUPFAM" id="SSF56349">
    <property type="entry name" value="DNA breaking-rejoining enzymes"/>
    <property type="match status" value="1"/>
</dbReference>
<evidence type="ECO:0000313" key="7">
    <source>
        <dbReference type="EMBL" id="SDY89312.1"/>
    </source>
</evidence>
<dbReference type="PROSITE" id="PS51898">
    <property type="entry name" value="TYR_RECOMBINASE"/>
    <property type="match status" value="1"/>
</dbReference>
<dbReference type="GO" id="GO:0003677">
    <property type="term" value="F:DNA binding"/>
    <property type="evidence" value="ECO:0007669"/>
    <property type="project" value="UniProtKB-KW"/>
</dbReference>
<evidence type="ECO:0000313" key="8">
    <source>
        <dbReference type="Proteomes" id="UP000183417"/>
    </source>
</evidence>
<dbReference type="PANTHER" id="PTHR30349:SF81">
    <property type="entry name" value="TYROSINE RECOMBINASE XERC"/>
    <property type="match status" value="1"/>
</dbReference>